<keyword evidence="9" id="KW-0479">Metal-binding</keyword>
<dbReference type="Gene3D" id="3.30.420.10">
    <property type="entry name" value="Ribonuclease H-like superfamily/Ribonuclease H"/>
    <property type="match status" value="1"/>
</dbReference>
<dbReference type="InterPro" id="IPR037056">
    <property type="entry name" value="RNase_H1_N_sf"/>
</dbReference>
<evidence type="ECO:0000256" key="9">
    <source>
        <dbReference type="ARBA" id="ARBA00022723"/>
    </source>
</evidence>
<dbReference type="GO" id="GO:0046872">
    <property type="term" value="F:metal ion binding"/>
    <property type="evidence" value="ECO:0007669"/>
    <property type="project" value="UniProtKB-KW"/>
</dbReference>
<comment type="similarity">
    <text evidence="4">Belongs to the RNase H family.</text>
</comment>
<evidence type="ECO:0000313" key="15">
    <source>
        <dbReference type="Proteomes" id="UP000051412"/>
    </source>
</evidence>
<evidence type="ECO:0000256" key="4">
    <source>
        <dbReference type="ARBA" id="ARBA00005300"/>
    </source>
</evidence>
<dbReference type="InterPro" id="IPR012337">
    <property type="entry name" value="RNaseH-like_sf"/>
</dbReference>
<dbReference type="FunFam" id="3.40.970.10:FF:000002">
    <property type="entry name" value="Ribonuclease H"/>
    <property type="match status" value="1"/>
</dbReference>
<comment type="caution">
    <text evidence="14">The sequence shown here is derived from an EMBL/GenBank/DDBJ whole genome shotgun (WGS) entry which is preliminary data.</text>
</comment>
<comment type="function">
    <text evidence="3">Endonuclease that specifically degrades the RNA of RNA-DNA hybrids.</text>
</comment>
<dbReference type="InterPro" id="IPR002156">
    <property type="entry name" value="RNaseH_domain"/>
</dbReference>
<dbReference type="InterPro" id="IPR050092">
    <property type="entry name" value="RNase_H"/>
</dbReference>
<proteinExistence type="inferred from homology"/>
<accession>A0A0R1XB52</accession>
<evidence type="ECO:0000256" key="11">
    <source>
        <dbReference type="ARBA" id="ARBA00022801"/>
    </source>
</evidence>
<dbReference type="Proteomes" id="UP000051412">
    <property type="component" value="Unassembled WGS sequence"/>
</dbReference>
<evidence type="ECO:0000256" key="7">
    <source>
        <dbReference type="ARBA" id="ARBA00017721"/>
    </source>
</evidence>
<comment type="subunit">
    <text evidence="5">Monomer.</text>
</comment>
<evidence type="ECO:0000256" key="8">
    <source>
        <dbReference type="ARBA" id="ARBA00022722"/>
    </source>
</evidence>
<dbReference type="OrthoDB" id="9811552at2"/>
<feature type="domain" description="RNase H type-1" evidence="13">
    <location>
        <begin position="74"/>
        <end position="231"/>
    </location>
</feature>
<gene>
    <name evidence="14" type="ORF">FD32_GL001010</name>
</gene>
<keyword evidence="10" id="KW-0255">Endonuclease</keyword>
<dbReference type="PANTHER" id="PTHR10642:SF26">
    <property type="entry name" value="RIBONUCLEASE H1"/>
    <property type="match status" value="1"/>
</dbReference>
<dbReference type="PANTHER" id="PTHR10642">
    <property type="entry name" value="RIBONUCLEASE H1"/>
    <property type="match status" value="1"/>
</dbReference>
<dbReference type="RefSeq" id="WP_047769104.1">
    <property type="nucleotide sequence ID" value="NZ_AZGM01000137.1"/>
</dbReference>
<keyword evidence="8" id="KW-0540">Nuclease</keyword>
<dbReference type="Gene3D" id="3.40.970.10">
    <property type="entry name" value="Ribonuclease H1, N-terminal domain"/>
    <property type="match status" value="1"/>
</dbReference>
<dbReference type="InterPro" id="IPR022892">
    <property type="entry name" value="RNaseHI"/>
</dbReference>
<dbReference type="EMBL" id="AZGM01000137">
    <property type="protein sequence ID" value="KRM25113.1"/>
    <property type="molecule type" value="Genomic_DNA"/>
</dbReference>
<evidence type="ECO:0000256" key="6">
    <source>
        <dbReference type="ARBA" id="ARBA00012180"/>
    </source>
</evidence>
<evidence type="ECO:0000256" key="1">
    <source>
        <dbReference type="ARBA" id="ARBA00000077"/>
    </source>
</evidence>
<name>A0A0R1XB52_9LACO</name>
<keyword evidence="11" id="KW-0378">Hydrolase</keyword>
<evidence type="ECO:0000256" key="12">
    <source>
        <dbReference type="ARBA" id="ARBA00022842"/>
    </source>
</evidence>
<dbReference type="GO" id="GO:0004523">
    <property type="term" value="F:RNA-DNA hybrid ribonuclease activity"/>
    <property type="evidence" value="ECO:0007669"/>
    <property type="project" value="UniProtKB-EC"/>
</dbReference>
<evidence type="ECO:0000313" key="14">
    <source>
        <dbReference type="EMBL" id="KRM25113.1"/>
    </source>
</evidence>
<dbReference type="Pfam" id="PF00075">
    <property type="entry name" value="RNase_H"/>
    <property type="match status" value="1"/>
</dbReference>
<organism evidence="14 15">
    <name type="scientific">Limosilactobacillus panis DSM 6035</name>
    <dbReference type="NCBI Taxonomy" id="1423782"/>
    <lineage>
        <taxon>Bacteria</taxon>
        <taxon>Bacillati</taxon>
        <taxon>Bacillota</taxon>
        <taxon>Bacilli</taxon>
        <taxon>Lactobacillales</taxon>
        <taxon>Lactobacillaceae</taxon>
        <taxon>Limosilactobacillus</taxon>
    </lineage>
</organism>
<keyword evidence="12" id="KW-0460">Magnesium</keyword>
<evidence type="ECO:0000256" key="10">
    <source>
        <dbReference type="ARBA" id="ARBA00022759"/>
    </source>
</evidence>
<evidence type="ECO:0000256" key="5">
    <source>
        <dbReference type="ARBA" id="ARBA00011245"/>
    </source>
</evidence>
<evidence type="ECO:0000256" key="3">
    <source>
        <dbReference type="ARBA" id="ARBA00004065"/>
    </source>
</evidence>
<dbReference type="PROSITE" id="PS50879">
    <property type="entry name" value="RNASE_H_1"/>
    <property type="match status" value="1"/>
</dbReference>
<dbReference type="InterPro" id="IPR011320">
    <property type="entry name" value="RNase_H1_N"/>
</dbReference>
<evidence type="ECO:0000259" key="13">
    <source>
        <dbReference type="PROSITE" id="PS50879"/>
    </source>
</evidence>
<dbReference type="STRING" id="1423782.FD32_GL001010"/>
<dbReference type="InterPro" id="IPR009027">
    <property type="entry name" value="Ribosomal_bL9/RNase_H1_N"/>
</dbReference>
<dbReference type="InterPro" id="IPR036397">
    <property type="entry name" value="RNaseH_sf"/>
</dbReference>
<sequence length="235" mass="26464">MAKKYYVVKEGRQPGIYNSWPAGQKQVSGYAGAVYRGFSTLSEAQAWLAAPSKRSMRQPEQMQLALGDQQETTDQPEVRLYSDGGSRNHGNKLGQHVKQTDKAAWAYLIEGAGRRLTGTGGEWGSTNNRMELLGLINALNRLLELSWQDKKIVATLDSHYVLDTIMKGWLNGWRRRNWRTSTGKPVANQQLWQEILGLLPRFSALHFTWTKGHANNSGNNTVDELLNKTMDKMGE</sequence>
<dbReference type="GO" id="GO:0043137">
    <property type="term" value="P:DNA replication, removal of RNA primer"/>
    <property type="evidence" value="ECO:0007669"/>
    <property type="project" value="TreeGrafter"/>
</dbReference>
<dbReference type="SUPFAM" id="SSF55658">
    <property type="entry name" value="L9 N-domain-like"/>
    <property type="match status" value="1"/>
</dbReference>
<keyword evidence="15" id="KW-1185">Reference proteome</keyword>
<protein>
    <recommendedName>
        <fullName evidence="7">Ribonuclease H</fullName>
        <ecNumber evidence="6">3.1.26.4</ecNumber>
    </recommendedName>
</protein>
<dbReference type="EC" id="3.1.26.4" evidence="6"/>
<dbReference type="AlphaFoldDB" id="A0A0R1XB52"/>
<reference evidence="14 15" key="1">
    <citation type="journal article" date="2015" name="Genome Announc.">
        <title>Expanding the biotechnology potential of lactobacilli through comparative genomics of 213 strains and associated genera.</title>
        <authorList>
            <person name="Sun Z."/>
            <person name="Harris H.M."/>
            <person name="McCann A."/>
            <person name="Guo C."/>
            <person name="Argimon S."/>
            <person name="Zhang W."/>
            <person name="Yang X."/>
            <person name="Jeffery I.B."/>
            <person name="Cooney J.C."/>
            <person name="Kagawa T.F."/>
            <person name="Liu W."/>
            <person name="Song Y."/>
            <person name="Salvetti E."/>
            <person name="Wrobel A."/>
            <person name="Rasinkangas P."/>
            <person name="Parkhill J."/>
            <person name="Rea M.C."/>
            <person name="O'Sullivan O."/>
            <person name="Ritari J."/>
            <person name="Douillard F.P."/>
            <person name="Paul Ross R."/>
            <person name="Yang R."/>
            <person name="Briner A.E."/>
            <person name="Felis G.E."/>
            <person name="de Vos W.M."/>
            <person name="Barrangou R."/>
            <person name="Klaenhammer T.R."/>
            <person name="Caufield P.W."/>
            <person name="Cui Y."/>
            <person name="Zhang H."/>
            <person name="O'Toole P.W."/>
        </authorList>
    </citation>
    <scope>NUCLEOTIDE SEQUENCE [LARGE SCALE GENOMIC DNA]</scope>
    <source>
        <strain evidence="14 15">DSM 6035</strain>
    </source>
</reference>
<comment type="catalytic activity">
    <reaction evidence="1">
        <text>Endonucleolytic cleavage to 5'-phosphomonoester.</text>
        <dbReference type="EC" id="3.1.26.4"/>
    </reaction>
</comment>
<evidence type="ECO:0000256" key="2">
    <source>
        <dbReference type="ARBA" id="ARBA00001946"/>
    </source>
</evidence>
<dbReference type="GO" id="GO:0003676">
    <property type="term" value="F:nucleic acid binding"/>
    <property type="evidence" value="ECO:0007669"/>
    <property type="project" value="InterPro"/>
</dbReference>
<dbReference type="Pfam" id="PF01693">
    <property type="entry name" value="Cauli_VI"/>
    <property type="match status" value="1"/>
</dbReference>
<dbReference type="SUPFAM" id="SSF53098">
    <property type="entry name" value="Ribonuclease H-like"/>
    <property type="match status" value="1"/>
</dbReference>
<dbReference type="CDD" id="cd09278">
    <property type="entry name" value="RNase_HI_prokaryote_like"/>
    <property type="match status" value="1"/>
</dbReference>
<dbReference type="PATRIC" id="fig|1423782.4.peg.1053"/>
<comment type="cofactor">
    <cofactor evidence="2">
        <name>Mg(2+)</name>
        <dbReference type="ChEBI" id="CHEBI:18420"/>
    </cofactor>
</comment>